<comment type="caution">
    <text evidence="4">The sequence shown here is derived from an EMBL/GenBank/DDBJ whole genome shotgun (WGS) entry which is preliminary data.</text>
</comment>
<gene>
    <name evidence="4" type="ORF">RHGRI_012167</name>
</gene>
<dbReference type="AlphaFoldDB" id="A0AAV6KQJ2"/>
<evidence type="ECO:0000256" key="2">
    <source>
        <dbReference type="ARBA" id="ARBA00022475"/>
    </source>
</evidence>
<evidence type="ECO:0000256" key="1">
    <source>
        <dbReference type="ARBA" id="ARBA00004236"/>
    </source>
</evidence>
<reference evidence="4" key="1">
    <citation type="submission" date="2020-08" db="EMBL/GenBank/DDBJ databases">
        <title>Plant Genome Project.</title>
        <authorList>
            <person name="Zhang R.-G."/>
        </authorList>
    </citation>
    <scope>NUCLEOTIDE SEQUENCE</scope>
    <source>
        <strain evidence="4">WSP0</strain>
        <tissue evidence="4">Leaf</tissue>
    </source>
</reference>
<dbReference type="GO" id="GO:0004672">
    <property type="term" value="F:protein kinase activity"/>
    <property type="evidence" value="ECO:0007669"/>
    <property type="project" value="InterPro"/>
</dbReference>
<dbReference type="InterPro" id="IPR000719">
    <property type="entry name" value="Prot_kinase_dom"/>
</dbReference>
<name>A0AAV6KQJ2_9ERIC</name>
<dbReference type="InterPro" id="IPR050823">
    <property type="entry name" value="Plant_Ser_Thr_Prot_Kinase"/>
</dbReference>
<evidence type="ECO:0000259" key="3">
    <source>
        <dbReference type="PROSITE" id="PS50011"/>
    </source>
</evidence>
<dbReference type="GO" id="GO:0005886">
    <property type="term" value="C:plasma membrane"/>
    <property type="evidence" value="ECO:0007669"/>
    <property type="project" value="UniProtKB-SubCell"/>
</dbReference>
<evidence type="ECO:0000313" key="5">
    <source>
        <dbReference type="Proteomes" id="UP000823749"/>
    </source>
</evidence>
<evidence type="ECO:0000313" key="4">
    <source>
        <dbReference type="EMBL" id="KAG5554524.1"/>
    </source>
</evidence>
<dbReference type="InterPro" id="IPR001245">
    <property type="entry name" value="Ser-Thr/Tyr_kinase_cat_dom"/>
</dbReference>
<accession>A0AAV6KQJ2</accession>
<keyword evidence="5" id="KW-1185">Reference proteome</keyword>
<feature type="domain" description="Protein kinase" evidence="3">
    <location>
        <begin position="51"/>
        <end position="268"/>
    </location>
</feature>
<dbReference type="PANTHER" id="PTHR45621">
    <property type="entry name" value="OS01G0588500 PROTEIN-RELATED"/>
    <property type="match status" value="1"/>
</dbReference>
<dbReference type="Proteomes" id="UP000823749">
    <property type="component" value="Chromosome 4"/>
</dbReference>
<dbReference type="SUPFAM" id="SSF56112">
    <property type="entry name" value="Protein kinase-like (PK-like)"/>
    <property type="match status" value="1"/>
</dbReference>
<dbReference type="PROSITE" id="PS50011">
    <property type="entry name" value="PROTEIN_KINASE_DOM"/>
    <property type="match status" value="1"/>
</dbReference>
<sequence>MFLFLVLYVKNNCALIITFGSEATKLGSRREHFTKPIEFTSEQMCTFTDMFDKRNLIGPTQFGEVYRGKICECVSGSKTKNVIVKIWDEKSDPLVGKDEYLMEEVMFLTDASVVDHPNLVNVIGYCCRGVVHDLDPVDTLHNMMLKDDFTWLWRIKVALGFARLLEFLHGHDKPSLVFNIDACHIMLDQVYFAVTLFSESFAELLDRSHNHLCAVVCYKAQLGINTPLKSYNAKLHGAVRLGPRRNARARGILLGLAGKLQRRIHERM</sequence>
<dbReference type="GO" id="GO:0005524">
    <property type="term" value="F:ATP binding"/>
    <property type="evidence" value="ECO:0007669"/>
    <property type="project" value="InterPro"/>
</dbReference>
<dbReference type="InterPro" id="IPR011009">
    <property type="entry name" value="Kinase-like_dom_sf"/>
</dbReference>
<organism evidence="4 5">
    <name type="scientific">Rhododendron griersonianum</name>
    <dbReference type="NCBI Taxonomy" id="479676"/>
    <lineage>
        <taxon>Eukaryota</taxon>
        <taxon>Viridiplantae</taxon>
        <taxon>Streptophyta</taxon>
        <taxon>Embryophyta</taxon>
        <taxon>Tracheophyta</taxon>
        <taxon>Spermatophyta</taxon>
        <taxon>Magnoliopsida</taxon>
        <taxon>eudicotyledons</taxon>
        <taxon>Gunneridae</taxon>
        <taxon>Pentapetalae</taxon>
        <taxon>asterids</taxon>
        <taxon>Ericales</taxon>
        <taxon>Ericaceae</taxon>
        <taxon>Ericoideae</taxon>
        <taxon>Rhodoreae</taxon>
        <taxon>Rhododendron</taxon>
    </lineage>
</organism>
<keyword evidence="2" id="KW-1003">Cell membrane</keyword>
<keyword evidence="2" id="KW-0472">Membrane</keyword>
<protein>
    <recommendedName>
        <fullName evidence="3">Protein kinase domain-containing protein</fullName>
    </recommendedName>
</protein>
<comment type="subcellular location">
    <subcellularLocation>
        <location evidence="1">Cell membrane</location>
    </subcellularLocation>
</comment>
<dbReference type="EMBL" id="JACTNZ010000004">
    <property type="protein sequence ID" value="KAG5554524.1"/>
    <property type="molecule type" value="Genomic_DNA"/>
</dbReference>
<proteinExistence type="predicted"/>
<dbReference type="Pfam" id="PF07714">
    <property type="entry name" value="PK_Tyr_Ser-Thr"/>
    <property type="match status" value="1"/>
</dbReference>
<dbReference type="Gene3D" id="1.10.510.10">
    <property type="entry name" value="Transferase(Phosphotransferase) domain 1"/>
    <property type="match status" value="1"/>
</dbReference>